<feature type="transmembrane region" description="Helical" evidence="1">
    <location>
        <begin position="65"/>
        <end position="85"/>
    </location>
</feature>
<dbReference type="RefSeq" id="WP_138196876.1">
    <property type="nucleotide sequence ID" value="NZ_VCIW01000019.1"/>
</dbReference>
<dbReference type="OrthoDB" id="21339at2"/>
<dbReference type="InterPro" id="IPR010331">
    <property type="entry name" value="ExoD"/>
</dbReference>
<accession>A0A5R9GAH0</accession>
<dbReference type="Pfam" id="PF06055">
    <property type="entry name" value="ExoD"/>
    <property type="match status" value="1"/>
</dbReference>
<keyword evidence="1" id="KW-0812">Transmembrane</keyword>
<keyword evidence="3" id="KW-1185">Reference proteome</keyword>
<sequence>MGKASNEEQASVSALVGELAAATPPEGLEMDELFERIGREGLLIAVMILTAPFLLPVSIPGMSTPFGTLIILICLSLVTGGPLRLPRRLGRLRVKQKHMRTIADKAGALLRRLEAWAKPRWGALTGTRTLRAAHAVGIVAGSVGMMLPLPMPLSNAIPAYAIVFFALGLLRRDGVLVLAGYGMLAATFLYLAVVYAAAFAGLRALLGG</sequence>
<dbReference type="PANTHER" id="PTHR41795">
    <property type="entry name" value="EXOPOLYSACCHARIDE SYNTHESIS PROTEIN"/>
    <property type="match status" value="1"/>
</dbReference>
<evidence type="ECO:0000313" key="3">
    <source>
        <dbReference type="Proteomes" id="UP000309676"/>
    </source>
</evidence>
<gene>
    <name evidence="2" type="ORF">FE782_23945</name>
</gene>
<dbReference type="AlphaFoldDB" id="A0A5R9GAH0"/>
<proteinExistence type="predicted"/>
<name>A0A5R9GAH0_9BACL</name>
<dbReference type="EMBL" id="VCIW01000019">
    <property type="protein sequence ID" value="TLS49723.1"/>
    <property type="molecule type" value="Genomic_DNA"/>
</dbReference>
<dbReference type="PANTHER" id="PTHR41795:SF1">
    <property type="entry name" value="EXOPOLYSACCHARIDE SYNTHESIS PROTEIN"/>
    <property type="match status" value="1"/>
</dbReference>
<reference evidence="2 3" key="1">
    <citation type="submission" date="2019-05" db="EMBL/GenBank/DDBJ databases">
        <authorList>
            <person name="Narsing Rao M.P."/>
            <person name="Li W.J."/>
        </authorList>
    </citation>
    <scope>NUCLEOTIDE SEQUENCE [LARGE SCALE GENOMIC DNA]</scope>
    <source>
        <strain evidence="2 3">SYSU_K30003</strain>
    </source>
</reference>
<dbReference type="PIRSF" id="PIRSF033239">
    <property type="entry name" value="ExoD"/>
    <property type="match status" value="1"/>
</dbReference>
<dbReference type="Proteomes" id="UP000309676">
    <property type="component" value="Unassembled WGS sequence"/>
</dbReference>
<feature type="transmembrane region" description="Helical" evidence="1">
    <location>
        <begin position="182"/>
        <end position="206"/>
    </location>
</feature>
<protein>
    <submittedName>
        <fullName evidence="2">Exopolysaccharide biosynthesis protein</fullName>
    </submittedName>
</protein>
<keyword evidence="1" id="KW-0472">Membrane</keyword>
<organism evidence="2 3">
    <name type="scientific">Paenibacillus antri</name>
    <dbReference type="NCBI Taxonomy" id="2582848"/>
    <lineage>
        <taxon>Bacteria</taxon>
        <taxon>Bacillati</taxon>
        <taxon>Bacillota</taxon>
        <taxon>Bacilli</taxon>
        <taxon>Bacillales</taxon>
        <taxon>Paenibacillaceae</taxon>
        <taxon>Paenibacillus</taxon>
    </lineage>
</organism>
<feature type="transmembrane region" description="Helical" evidence="1">
    <location>
        <begin position="129"/>
        <end position="147"/>
    </location>
</feature>
<evidence type="ECO:0000313" key="2">
    <source>
        <dbReference type="EMBL" id="TLS49723.1"/>
    </source>
</evidence>
<evidence type="ECO:0000256" key="1">
    <source>
        <dbReference type="SAM" id="Phobius"/>
    </source>
</evidence>
<keyword evidence="1" id="KW-1133">Transmembrane helix</keyword>
<feature type="transmembrane region" description="Helical" evidence="1">
    <location>
        <begin position="153"/>
        <end position="170"/>
    </location>
</feature>
<comment type="caution">
    <text evidence="2">The sequence shown here is derived from an EMBL/GenBank/DDBJ whole genome shotgun (WGS) entry which is preliminary data.</text>
</comment>
<feature type="transmembrane region" description="Helical" evidence="1">
    <location>
        <begin position="41"/>
        <end position="59"/>
    </location>
</feature>